<accession>A0ABM1SE51</accession>
<keyword evidence="1" id="KW-0472">Membrane</keyword>
<dbReference type="NCBIfam" id="NF041940">
    <property type="entry name" value="choice_anch_X"/>
    <property type="match status" value="1"/>
</dbReference>
<evidence type="ECO:0000313" key="5">
    <source>
        <dbReference type="RefSeq" id="XP_013774757.1"/>
    </source>
</evidence>
<dbReference type="PANTHER" id="PTHR10579">
    <property type="entry name" value="CALCIUM-ACTIVATED CHLORIDE CHANNEL REGULATOR"/>
    <property type="match status" value="1"/>
</dbReference>
<evidence type="ECO:0000313" key="4">
    <source>
        <dbReference type="Proteomes" id="UP000694941"/>
    </source>
</evidence>
<dbReference type="RefSeq" id="XP_013774757.1">
    <property type="nucleotide sequence ID" value="XM_013919303.2"/>
</dbReference>
<evidence type="ECO:0000256" key="2">
    <source>
        <dbReference type="SAM" id="SignalP"/>
    </source>
</evidence>
<dbReference type="Pfam" id="PF08434">
    <property type="entry name" value="CLCA"/>
    <property type="match status" value="1"/>
</dbReference>
<dbReference type="InterPro" id="IPR036465">
    <property type="entry name" value="vWFA_dom_sf"/>
</dbReference>
<protein>
    <submittedName>
        <fullName evidence="5 6">Epithelial chloride channel protein-like</fullName>
    </submittedName>
</protein>
<name>A0ABM1SE51_LIMPO</name>
<dbReference type="CDD" id="cd00198">
    <property type="entry name" value="vWFA"/>
    <property type="match status" value="1"/>
</dbReference>
<dbReference type="RefSeq" id="XP_022241906.1">
    <property type="nucleotide sequence ID" value="XM_022386198.1"/>
</dbReference>
<reference evidence="5 6" key="1">
    <citation type="submission" date="2025-05" db="UniProtKB">
        <authorList>
            <consortium name="RefSeq"/>
        </authorList>
    </citation>
    <scope>IDENTIFICATION</scope>
    <source>
        <tissue evidence="5 6">Muscle</tissue>
    </source>
</reference>
<proteinExistence type="predicted"/>
<evidence type="ECO:0000313" key="7">
    <source>
        <dbReference type="RefSeq" id="XP_022241907.1"/>
    </source>
</evidence>
<keyword evidence="4" id="KW-1185">Reference proteome</keyword>
<dbReference type="InterPro" id="IPR051266">
    <property type="entry name" value="CLCR"/>
</dbReference>
<keyword evidence="1" id="KW-0812">Transmembrane</keyword>
<feature type="signal peptide" evidence="2">
    <location>
        <begin position="1"/>
        <end position="22"/>
    </location>
</feature>
<dbReference type="InterPro" id="IPR013642">
    <property type="entry name" value="CLCA_N"/>
</dbReference>
<dbReference type="Gene3D" id="3.40.50.410">
    <property type="entry name" value="von Willebrand factor, type A domain"/>
    <property type="match status" value="1"/>
</dbReference>
<dbReference type="SUPFAM" id="SSF53300">
    <property type="entry name" value="vWA-like"/>
    <property type="match status" value="1"/>
</dbReference>
<dbReference type="PANTHER" id="PTHR10579:SF177">
    <property type="entry name" value="CALCIUM-ACTIVATED CHLORIDE CHANNEL REGULATOR 4-LIKE PROTEIN"/>
    <property type="match status" value="1"/>
</dbReference>
<keyword evidence="1" id="KW-1133">Transmembrane helix</keyword>
<dbReference type="Proteomes" id="UP000694941">
    <property type="component" value="Unplaced"/>
</dbReference>
<feature type="chain" id="PRO_5045023158" evidence="2">
    <location>
        <begin position="23"/>
        <end position="968"/>
    </location>
</feature>
<feature type="domain" description="VWFA" evidence="3">
    <location>
        <begin position="313"/>
        <end position="489"/>
    </location>
</feature>
<sequence>MQHKEEILLFLLFIQFALQSLAVISLENGGYKNIVVAIHKDVPEDEKLLTNLKELFTKASSYLNTTTNGQAYFKEIIIAIPSTWENKPQYEDVLKNYFPSADVRIDHPNPYHENDPYTLQPGGCGEHGQYIHITPHFVKELHGETADNYGPAERHIVHEWAHLRYGVFDEYGLPGDPNYPAFYLENGKIVPTSCIHRITGWIEALDGGPCSITADGTVSEDCRFIPNVQNEDAKASVMYLPYIPSITGFCDHTAERLHNARAPTKHNTLCWNQPTWTVITNHPDFSKRAKRATFITTKPIFRLVRAQKGTAGRYVLVLDVSGSMGGEPIKLLHRAARRFIEDRVPDGDQLGIVSFGSKADVLHNLTRISNTTRSQLSKALPTKDSGGSTAIGQGLIQAVKVLKSQGELAEGGLIILITDGEENVKPLIHKILPMLEKEKVVVNAIAFGSKASAKLEPLTKATGGKGFFFADIKGKQQTNALDSAFLDSVTSQADLEFQPVQILDGTIKLNSSITFKKIDLDKELGKNTVFTFTSKNIENVDIILKSPSGQVFNSSSSEYTKDALHKLRIAIKLSESETGRWTAIIRRSGSTDVAVSVSVISEPKDPRIQPVRVRSWLSNVQLKYPAHAKVYAEVKKGYDAVIGAKVKAMIDRPLGPPVEVFLKDNGAGPDGSENDGIYSGFFTQFNGNGRYAVVANVLNDGDAKLKIGSKASAALAATKFKNLKDREKKNATSTFQTSEFVLTNKTKKPTEPEGEPADVFERVSNAGAFRLDDFKANDEDIIPPSRVFDLKVLSSNELANKKFVTLKWTSPGDDVDVGNATSIDLRASVIAEDLLERFTALESFNKTSVVDGNFTPAPPGEMQVLSVEVPNTVWQKNSNNSAEHIDVYFALRIIDDNNNKGNVSNIASGHFGKLEFASSPIFMVKAAEKINWLPYIIGIGVASLIAIILIFILTVVYCKRRKTYKPET</sequence>
<dbReference type="InterPro" id="IPR002035">
    <property type="entry name" value="VWF_A"/>
</dbReference>
<dbReference type="Pfam" id="PF00092">
    <property type="entry name" value="VWA"/>
    <property type="match status" value="1"/>
</dbReference>
<evidence type="ECO:0000313" key="6">
    <source>
        <dbReference type="RefSeq" id="XP_022241906.1"/>
    </source>
</evidence>
<gene>
    <name evidence="5 6 7" type="primary">LOC106459663</name>
</gene>
<evidence type="ECO:0000259" key="3">
    <source>
        <dbReference type="PROSITE" id="PS50234"/>
    </source>
</evidence>
<evidence type="ECO:0000256" key="1">
    <source>
        <dbReference type="SAM" id="Phobius"/>
    </source>
</evidence>
<dbReference type="SMART" id="SM00327">
    <property type="entry name" value="VWA"/>
    <property type="match status" value="1"/>
</dbReference>
<dbReference type="PROSITE" id="PS50234">
    <property type="entry name" value="VWFA"/>
    <property type="match status" value="1"/>
</dbReference>
<feature type="transmembrane region" description="Helical" evidence="1">
    <location>
        <begin position="932"/>
        <end position="958"/>
    </location>
</feature>
<organism evidence="4 6">
    <name type="scientific">Limulus polyphemus</name>
    <name type="common">Atlantic horseshoe crab</name>
    <dbReference type="NCBI Taxonomy" id="6850"/>
    <lineage>
        <taxon>Eukaryota</taxon>
        <taxon>Metazoa</taxon>
        <taxon>Ecdysozoa</taxon>
        <taxon>Arthropoda</taxon>
        <taxon>Chelicerata</taxon>
        <taxon>Merostomata</taxon>
        <taxon>Xiphosura</taxon>
        <taxon>Limulidae</taxon>
        <taxon>Limulus</taxon>
    </lineage>
</organism>
<dbReference type="RefSeq" id="XP_022241907.1">
    <property type="nucleotide sequence ID" value="XM_022386199.1"/>
</dbReference>
<keyword evidence="2" id="KW-0732">Signal</keyword>
<dbReference type="GeneID" id="106459663"/>